<dbReference type="InterPro" id="IPR010621">
    <property type="entry name" value="DUF1214"/>
</dbReference>
<dbReference type="Proteomes" id="UP000192333">
    <property type="component" value="Chromosome I"/>
</dbReference>
<dbReference type="InterPro" id="IPR037049">
    <property type="entry name" value="DUF1214_C_sf"/>
</dbReference>
<dbReference type="InterPro" id="IPR010679">
    <property type="entry name" value="DUF1254"/>
</dbReference>
<dbReference type="InterPro" id="IPR037050">
    <property type="entry name" value="DUF1254_sf"/>
</dbReference>
<feature type="domain" description="DUF1254" evidence="2">
    <location>
        <begin position="111"/>
        <end position="215"/>
    </location>
</feature>
<accession>A0A1W2H779</accession>
<dbReference type="Gene3D" id="1.10.3360.10">
    <property type="entry name" value="VPA0735-like domain"/>
    <property type="match status" value="1"/>
</dbReference>
<sequence length="501" mass="55925">MITLIGVITACNQPQSKDAPVANNTVSLAEATLEGDELIKTNFGDIQLTQSYITKESIAKLNDQLSVQRAIEVYQWSLPVTTFQMWYNAHAEVYGGADLDFVEYKSFNEKVGILTANATTPYVISWADLSKTGPVVIDYPAGASAGAVMDFYQLSLGDLGLNGADKGKGGKYLILPKGYDASNLNTKGYIVINSPTSKIMIGTRFLSTDEAEIKKMKENFLVGKYGEVLNPAKFISNTGKRFEGMPFRGLKYFELVHQFIQNEPQKEEDKIFYTYLKYMGIENGQAFNPSEQLKKILTEGANLGELMVKANQIQPRQDEPYYENSSWYRELTNFPLTKTSESNYFLDESTQYYYEAVTVTAGMQSNTPGPGTTSYLTTKEDKDGNLLLGSNTYKIHLPAGIPASNFWALTLYSENTRCFIDNKNATDKLRATSVDSRDKNLVINADGSVDLYIGPKAPEGKESNWLQTNVGEGWFPLIRTYGTQQALFDKTWKPGEFELME</sequence>
<dbReference type="Gene3D" id="2.60.40.1610">
    <property type="entry name" value="Domain of unknown function DUF1254"/>
    <property type="match status" value="1"/>
</dbReference>
<proteinExistence type="predicted"/>
<dbReference type="Pfam" id="PF06742">
    <property type="entry name" value="DUF1214"/>
    <property type="match status" value="1"/>
</dbReference>
<evidence type="ECO:0000313" key="4">
    <source>
        <dbReference type="Proteomes" id="UP000192333"/>
    </source>
</evidence>
<dbReference type="PANTHER" id="PTHR36509:SF3">
    <property type="entry name" value="SIGNAL PEPTIDE PROTEIN"/>
    <property type="match status" value="1"/>
</dbReference>
<protein>
    <submittedName>
        <fullName evidence="3">Uncharacterized conserved protein</fullName>
    </submittedName>
</protein>
<gene>
    <name evidence="3" type="ORF">SAMN00777080_3405</name>
</gene>
<evidence type="ECO:0000259" key="2">
    <source>
        <dbReference type="Pfam" id="PF06863"/>
    </source>
</evidence>
<name>A0A1W2H779_9BACT</name>
<dbReference type="STRING" id="758820.SAMN00777080_3405"/>
<dbReference type="RefSeq" id="WP_172805230.1">
    <property type="nucleotide sequence ID" value="NZ_LT838813.1"/>
</dbReference>
<dbReference type="SUPFAM" id="SSF160935">
    <property type="entry name" value="VPA0735-like"/>
    <property type="match status" value="1"/>
</dbReference>
<organism evidence="3 4">
    <name type="scientific">Aquiflexum balticum DSM 16537</name>
    <dbReference type="NCBI Taxonomy" id="758820"/>
    <lineage>
        <taxon>Bacteria</taxon>
        <taxon>Pseudomonadati</taxon>
        <taxon>Bacteroidota</taxon>
        <taxon>Cytophagia</taxon>
        <taxon>Cytophagales</taxon>
        <taxon>Cyclobacteriaceae</taxon>
        <taxon>Aquiflexum</taxon>
    </lineage>
</organism>
<keyword evidence="4" id="KW-1185">Reference proteome</keyword>
<dbReference type="PANTHER" id="PTHR36509">
    <property type="entry name" value="BLL3101 PROTEIN"/>
    <property type="match status" value="1"/>
</dbReference>
<feature type="domain" description="DUF1214" evidence="1">
    <location>
        <begin position="374"/>
        <end position="485"/>
    </location>
</feature>
<dbReference type="AlphaFoldDB" id="A0A1W2H779"/>
<dbReference type="Gene3D" id="2.60.120.600">
    <property type="entry name" value="Domain of unknown function DUF1214, C-terminal domain"/>
    <property type="match status" value="1"/>
</dbReference>
<dbReference type="Pfam" id="PF06863">
    <property type="entry name" value="DUF1254"/>
    <property type="match status" value="1"/>
</dbReference>
<reference evidence="4" key="1">
    <citation type="submission" date="2017-04" db="EMBL/GenBank/DDBJ databases">
        <authorList>
            <person name="Varghese N."/>
            <person name="Submissions S."/>
        </authorList>
    </citation>
    <scope>NUCLEOTIDE SEQUENCE [LARGE SCALE GENOMIC DNA]</scope>
    <source>
        <strain evidence="4">DSM 16537</strain>
    </source>
</reference>
<dbReference type="EMBL" id="LT838813">
    <property type="protein sequence ID" value="SMD44771.1"/>
    <property type="molecule type" value="Genomic_DNA"/>
</dbReference>
<evidence type="ECO:0000259" key="1">
    <source>
        <dbReference type="Pfam" id="PF06742"/>
    </source>
</evidence>
<evidence type="ECO:0000313" key="3">
    <source>
        <dbReference type="EMBL" id="SMD44771.1"/>
    </source>
</evidence>